<evidence type="ECO:0008006" key="3">
    <source>
        <dbReference type="Google" id="ProtNLM"/>
    </source>
</evidence>
<proteinExistence type="predicted"/>
<dbReference type="InterPro" id="IPR013321">
    <property type="entry name" value="Arc_rbn_hlx_hlx"/>
</dbReference>
<dbReference type="Gene3D" id="1.10.1220.10">
    <property type="entry name" value="Met repressor-like"/>
    <property type="match status" value="1"/>
</dbReference>
<evidence type="ECO:0000313" key="1">
    <source>
        <dbReference type="EMBL" id="MDJ1129285.1"/>
    </source>
</evidence>
<reference evidence="1" key="1">
    <citation type="submission" date="2023-05" db="EMBL/GenBank/DDBJ databases">
        <title>[olsenella] sp. nov., isolated from a pig farm feces dump.</title>
        <authorList>
            <person name="Chang Y.-H."/>
        </authorList>
    </citation>
    <scope>NUCLEOTIDE SEQUENCE</scope>
    <source>
        <strain evidence="1">YH-ols2217</strain>
    </source>
</reference>
<name>A0ABT6ZJS9_9ACTN</name>
<dbReference type="EMBL" id="JASJEX010000002">
    <property type="protein sequence ID" value="MDJ1129285.1"/>
    <property type="molecule type" value="Genomic_DNA"/>
</dbReference>
<evidence type="ECO:0000313" key="2">
    <source>
        <dbReference type="Proteomes" id="UP001431693"/>
    </source>
</evidence>
<sequence>MATMDAAITTRLPKGDKEAVTSIVETLGFDVPSVTRAFYLQIIRTGHIPLDMTVETYNTEDPAFLESEAFFASGRAGSYTDTAEMLADILAKD</sequence>
<comment type="caution">
    <text evidence="1">The sequence shown here is derived from an EMBL/GenBank/DDBJ whole genome shotgun (WGS) entry which is preliminary data.</text>
</comment>
<organism evidence="1 2">
    <name type="scientific">Kribbibacterium absianum</name>
    <dbReference type="NCBI Taxonomy" id="3044210"/>
    <lineage>
        <taxon>Bacteria</taxon>
        <taxon>Bacillati</taxon>
        <taxon>Actinomycetota</taxon>
        <taxon>Coriobacteriia</taxon>
        <taxon>Coriobacteriales</taxon>
        <taxon>Kribbibacteriaceae</taxon>
        <taxon>Kribbibacterium</taxon>
    </lineage>
</organism>
<protein>
    <recommendedName>
        <fullName evidence="3">Type II toxin-antitoxin system RelB/DinJ family antitoxin</fullName>
    </recommendedName>
</protein>
<dbReference type="Proteomes" id="UP001431693">
    <property type="component" value="Unassembled WGS sequence"/>
</dbReference>
<gene>
    <name evidence="1" type="ORF">QJ043_04225</name>
</gene>
<keyword evidence="2" id="KW-1185">Reference proteome</keyword>
<dbReference type="RefSeq" id="WP_283713637.1">
    <property type="nucleotide sequence ID" value="NZ_JASJEW010000005.1"/>
</dbReference>
<accession>A0ABT6ZJS9</accession>